<gene>
    <name evidence="3" type="ORF">R1sor_009711</name>
</gene>
<dbReference type="Pfam" id="PF13374">
    <property type="entry name" value="TPR_10"/>
    <property type="match status" value="2"/>
</dbReference>
<organism evidence="3 4">
    <name type="scientific">Riccia sorocarpa</name>
    <dbReference type="NCBI Taxonomy" id="122646"/>
    <lineage>
        <taxon>Eukaryota</taxon>
        <taxon>Viridiplantae</taxon>
        <taxon>Streptophyta</taxon>
        <taxon>Embryophyta</taxon>
        <taxon>Marchantiophyta</taxon>
        <taxon>Marchantiopsida</taxon>
        <taxon>Marchantiidae</taxon>
        <taxon>Marchantiales</taxon>
        <taxon>Ricciaceae</taxon>
        <taxon>Riccia</taxon>
    </lineage>
</organism>
<dbReference type="Pfam" id="PF13432">
    <property type="entry name" value="TPR_16"/>
    <property type="match status" value="1"/>
</dbReference>
<keyword evidence="4" id="KW-1185">Reference proteome</keyword>
<dbReference type="InterPro" id="IPR011990">
    <property type="entry name" value="TPR-like_helical_dom_sf"/>
</dbReference>
<evidence type="ECO:0000313" key="3">
    <source>
        <dbReference type="EMBL" id="KAL3695635.1"/>
    </source>
</evidence>
<name>A0ABD3HZE3_9MARC</name>
<proteinExistence type="predicted"/>
<evidence type="ECO:0000256" key="2">
    <source>
        <dbReference type="SAM" id="MobiDB-lite"/>
    </source>
</evidence>
<evidence type="ECO:0008006" key="5">
    <source>
        <dbReference type="Google" id="ProtNLM"/>
    </source>
</evidence>
<sequence>MAMALRTRLKSMFYPPPNHCWRSLSPSWISGAQSDYHSWEQPKRRSDRARNSHLFREKEEIRSRYNFQASVKRRNFATLTKDIRVVVREPMQRWNIHQRFLSSENSDAGKKEKVDNGLTGEEEGIFTEEDRKAIEALGAKDVDELELEQLENLLESATLEDEGVGILYLKLGQEYDAAGETPQKILKCGEQALKVFNNKHKAGEDVRAEMGMSYHLIGTAYMRMEEYDKSFSFLRKSYDILEERGGENSRAAKCAVKFMIGEALSGMGKPDEALTHLRAAVAEQEAILGRDHVQLGRSYRQLAETLTHVMKHEEALPLVQKSIEIHTKSQGEESMEIAIDRRLLAVIYIGLEQHEKALEEHKIVRKILSKSDFGSQTVFVDIATADTEITLGKYDDAVASLETAIKQVEKGSAMHALALVNLAKVYERQGKKADADKYAEEVIKILEDKVLSNSDPLAVAEGYTELAALYERLTQTEKAIELLKKAHAIYTPIPHQKNAVAGTQAQIGMLLFFTGKVAEAVPYLENAVQTLEEAVGEQNFALAMVLNHLGVANVELERLEAATEHFERAKAIFNDVLGTDHDDTIAVARNLVNTYSLLDRLDEAIRYQEEVIREVEKKGDEFKEMLDDAKSHLLMLKDHQESGKPMSQTFGHDSPRHYGRIISD</sequence>
<dbReference type="PANTHER" id="PTHR47459">
    <property type="entry name" value="KINESIN LIGHT CHAIN-RELATED"/>
    <property type="match status" value="1"/>
</dbReference>
<protein>
    <recommendedName>
        <fullName evidence="5">Kinesin light chain</fullName>
    </recommendedName>
</protein>
<dbReference type="PROSITE" id="PS50005">
    <property type="entry name" value="TPR"/>
    <property type="match status" value="1"/>
</dbReference>
<keyword evidence="1" id="KW-0802">TPR repeat</keyword>
<dbReference type="EMBL" id="JBJQOH010000002">
    <property type="protein sequence ID" value="KAL3695635.1"/>
    <property type="molecule type" value="Genomic_DNA"/>
</dbReference>
<evidence type="ECO:0000256" key="1">
    <source>
        <dbReference type="PROSITE-ProRule" id="PRU00339"/>
    </source>
</evidence>
<dbReference type="SMART" id="SM00028">
    <property type="entry name" value="TPR"/>
    <property type="match status" value="9"/>
</dbReference>
<evidence type="ECO:0000313" key="4">
    <source>
        <dbReference type="Proteomes" id="UP001633002"/>
    </source>
</evidence>
<accession>A0ABD3HZE3</accession>
<comment type="caution">
    <text evidence="3">The sequence shown here is derived from an EMBL/GenBank/DDBJ whole genome shotgun (WGS) entry which is preliminary data.</text>
</comment>
<dbReference type="SUPFAM" id="SSF48452">
    <property type="entry name" value="TPR-like"/>
    <property type="match status" value="3"/>
</dbReference>
<dbReference type="Proteomes" id="UP001633002">
    <property type="component" value="Unassembled WGS sequence"/>
</dbReference>
<dbReference type="InterPro" id="IPR019734">
    <property type="entry name" value="TPR_rpt"/>
</dbReference>
<dbReference type="Pfam" id="PF13424">
    <property type="entry name" value="TPR_12"/>
    <property type="match status" value="2"/>
</dbReference>
<reference evidence="3 4" key="1">
    <citation type="submission" date="2024-09" db="EMBL/GenBank/DDBJ databases">
        <title>Chromosome-scale assembly of Riccia sorocarpa.</title>
        <authorList>
            <person name="Paukszto L."/>
        </authorList>
    </citation>
    <scope>NUCLEOTIDE SEQUENCE [LARGE SCALE GENOMIC DNA]</scope>
    <source>
        <strain evidence="3">LP-2024</strain>
        <tissue evidence="3">Aerial parts of the thallus</tissue>
    </source>
</reference>
<dbReference type="Pfam" id="PF13181">
    <property type="entry name" value="TPR_8"/>
    <property type="match status" value="1"/>
</dbReference>
<dbReference type="PANTHER" id="PTHR47459:SF1">
    <property type="entry name" value="KINESIN LIGHT CHAIN-RELATED"/>
    <property type="match status" value="1"/>
</dbReference>
<dbReference type="AlphaFoldDB" id="A0ABD3HZE3"/>
<dbReference type="Gene3D" id="1.25.40.10">
    <property type="entry name" value="Tetratricopeptide repeat domain"/>
    <property type="match status" value="3"/>
</dbReference>
<feature type="repeat" description="TPR" evidence="1">
    <location>
        <begin position="211"/>
        <end position="244"/>
    </location>
</feature>
<feature type="region of interest" description="Disordered" evidence="2">
    <location>
        <begin position="642"/>
        <end position="664"/>
    </location>
</feature>